<dbReference type="CDD" id="cd17320">
    <property type="entry name" value="MFS_MdfA_MDR_like"/>
    <property type="match status" value="1"/>
</dbReference>
<dbReference type="GO" id="GO:0005886">
    <property type="term" value="C:plasma membrane"/>
    <property type="evidence" value="ECO:0007669"/>
    <property type="project" value="UniProtKB-SubCell"/>
</dbReference>
<dbReference type="OrthoDB" id="9816041at2"/>
<dbReference type="InterPro" id="IPR036259">
    <property type="entry name" value="MFS_trans_sf"/>
</dbReference>
<dbReference type="Pfam" id="PF07690">
    <property type="entry name" value="MFS_1"/>
    <property type="match status" value="1"/>
</dbReference>
<feature type="transmembrane region" description="Helical" evidence="8">
    <location>
        <begin position="304"/>
        <end position="324"/>
    </location>
</feature>
<feature type="transmembrane region" description="Helical" evidence="8">
    <location>
        <begin position="245"/>
        <end position="266"/>
    </location>
</feature>
<accession>A0A0R2H252</accession>
<feature type="transmembrane region" description="Helical" evidence="8">
    <location>
        <begin position="101"/>
        <end position="122"/>
    </location>
</feature>
<dbReference type="RefSeq" id="WP_057744023.1">
    <property type="nucleotide sequence ID" value="NZ_BJLU01000003.1"/>
</dbReference>
<feature type="domain" description="Major facilitator superfamily (MFS) profile" evidence="9">
    <location>
        <begin position="10"/>
        <end position="390"/>
    </location>
</feature>
<dbReference type="PATRIC" id="fig|1629.5.peg.298"/>
<keyword evidence="11" id="KW-1185">Reference proteome</keyword>
<feature type="transmembrane region" description="Helical" evidence="8">
    <location>
        <begin position="278"/>
        <end position="298"/>
    </location>
</feature>
<dbReference type="InterPro" id="IPR011701">
    <property type="entry name" value="MFS"/>
</dbReference>
<keyword evidence="5 8" id="KW-0812">Transmembrane</keyword>
<proteinExistence type="inferred from homology"/>
<evidence type="ECO:0000256" key="2">
    <source>
        <dbReference type="ARBA" id="ARBA00006236"/>
    </source>
</evidence>
<feature type="transmembrane region" description="Helical" evidence="8">
    <location>
        <begin position="48"/>
        <end position="65"/>
    </location>
</feature>
<dbReference type="PROSITE" id="PS50850">
    <property type="entry name" value="MFS"/>
    <property type="match status" value="1"/>
</dbReference>
<comment type="caution">
    <text evidence="10">The sequence shown here is derived from an EMBL/GenBank/DDBJ whole genome shotgun (WGS) entry which is preliminary data.</text>
</comment>
<name>A0A0R2H252_WEIVI</name>
<evidence type="ECO:0000313" key="10">
    <source>
        <dbReference type="EMBL" id="KRN47027.1"/>
    </source>
</evidence>
<keyword evidence="4 8" id="KW-1003">Cell membrane</keyword>
<feature type="transmembrane region" description="Helical" evidence="8">
    <location>
        <begin position="368"/>
        <end position="387"/>
    </location>
</feature>
<dbReference type="EMBL" id="JQBM01000001">
    <property type="protein sequence ID" value="KRN47027.1"/>
    <property type="molecule type" value="Genomic_DNA"/>
</dbReference>
<dbReference type="InterPro" id="IPR020846">
    <property type="entry name" value="MFS_dom"/>
</dbReference>
<sequence length="390" mass="42049">MKNVQKNSPAIILLIVLVGFPQISETIFTSALPEISRDFHVTAQTAQLLMGSYFMAFAVGVLVWGQLSDRWGRRPTMLLGILVYLIGNIGLFAAPEFGWVLLARLVQAFGASVGSVVTQTIMRESFSGVKGAQVFAKVGGAMALAPALGPFIGGIIQQYFGFKSVCSVLIGMAIMILIYSYGKLPETMEPKATEQSVSIWQAAKILAQDKRVWAYAVLIAGINGILFSFYAEAPFVLMQMYGMDAMHYGIAGMVIALSSIVGAMCANYVVKYLTSYRIIMLSLLVSGLGVGVGCLSATMHSSLLFLVAFFIVFTGLNTILPLVLNDALVGYENIIGTASGVFGFAYYVMISLMTYGMSLMHNGTAFALPLYVGALIVLMLILTVTCLRKR</sequence>
<comment type="similarity">
    <text evidence="2 8">Belongs to the major facilitator superfamily. Bcr/CmlA family.</text>
</comment>
<protein>
    <recommendedName>
        <fullName evidence="8">Bcr/CflA family efflux transporter</fullName>
    </recommendedName>
</protein>
<dbReference type="NCBIfam" id="TIGR00710">
    <property type="entry name" value="efflux_Bcr_CflA"/>
    <property type="match status" value="1"/>
</dbReference>
<feature type="transmembrane region" description="Helical" evidence="8">
    <location>
        <begin position="212"/>
        <end position="233"/>
    </location>
</feature>
<comment type="subcellular location">
    <subcellularLocation>
        <location evidence="1 8">Cell membrane</location>
        <topology evidence="1 8">Multi-pass membrane protein</topology>
    </subcellularLocation>
</comment>
<dbReference type="GO" id="GO:1990961">
    <property type="term" value="P:xenobiotic detoxification by transmembrane export across the plasma membrane"/>
    <property type="evidence" value="ECO:0007669"/>
    <property type="project" value="InterPro"/>
</dbReference>
<dbReference type="InterPro" id="IPR050189">
    <property type="entry name" value="MFS_Efflux_Transporters"/>
</dbReference>
<dbReference type="PANTHER" id="PTHR43124:SF3">
    <property type="entry name" value="CHLORAMPHENICOL EFFLUX PUMP RV0191"/>
    <property type="match status" value="1"/>
</dbReference>
<dbReference type="GO" id="GO:0042910">
    <property type="term" value="F:xenobiotic transmembrane transporter activity"/>
    <property type="evidence" value="ECO:0007669"/>
    <property type="project" value="InterPro"/>
</dbReference>
<keyword evidence="7 8" id="KW-0472">Membrane</keyword>
<evidence type="ECO:0000259" key="9">
    <source>
        <dbReference type="PROSITE" id="PS50850"/>
    </source>
</evidence>
<gene>
    <name evidence="10" type="ORF">IV50_GL000295</name>
</gene>
<evidence type="ECO:0000256" key="3">
    <source>
        <dbReference type="ARBA" id="ARBA00022448"/>
    </source>
</evidence>
<feature type="transmembrane region" description="Helical" evidence="8">
    <location>
        <begin position="77"/>
        <end position="95"/>
    </location>
</feature>
<keyword evidence="3 8" id="KW-0813">Transport</keyword>
<evidence type="ECO:0000256" key="4">
    <source>
        <dbReference type="ARBA" id="ARBA00022475"/>
    </source>
</evidence>
<dbReference type="Proteomes" id="UP000051992">
    <property type="component" value="Unassembled WGS sequence"/>
</dbReference>
<evidence type="ECO:0000256" key="5">
    <source>
        <dbReference type="ARBA" id="ARBA00022692"/>
    </source>
</evidence>
<comment type="caution">
    <text evidence="8">Lacks conserved residue(s) required for the propagation of feature annotation.</text>
</comment>
<feature type="transmembrane region" description="Helical" evidence="8">
    <location>
        <begin position="336"/>
        <end position="356"/>
    </location>
</feature>
<feature type="transmembrane region" description="Helical" evidence="8">
    <location>
        <begin position="134"/>
        <end position="156"/>
    </location>
</feature>
<evidence type="ECO:0000313" key="11">
    <source>
        <dbReference type="Proteomes" id="UP000051992"/>
    </source>
</evidence>
<keyword evidence="6 8" id="KW-1133">Transmembrane helix</keyword>
<dbReference type="AlphaFoldDB" id="A0A0R2H252"/>
<evidence type="ECO:0000256" key="1">
    <source>
        <dbReference type="ARBA" id="ARBA00004651"/>
    </source>
</evidence>
<reference evidence="10 11" key="1">
    <citation type="journal article" date="2015" name="Genome Announc.">
        <title>Expanding the biotechnology potential of lactobacilli through comparative genomics of 213 strains and associated genera.</title>
        <authorList>
            <person name="Sun Z."/>
            <person name="Harris H.M."/>
            <person name="McCann A."/>
            <person name="Guo C."/>
            <person name="Argimon S."/>
            <person name="Zhang W."/>
            <person name="Yang X."/>
            <person name="Jeffery I.B."/>
            <person name="Cooney J.C."/>
            <person name="Kagawa T.F."/>
            <person name="Liu W."/>
            <person name="Song Y."/>
            <person name="Salvetti E."/>
            <person name="Wrobel A."/>
            <person name="Rasinkangas P."/>
            <person name="Parkhill J."/>
            <person name="Rea M.C."/>
            <person name="O'Sullivan O."/>
            <person name="Ritari J."/>
            <person name="Douillard F.P."/>
            <person name="Paul Ross R."/>
            <person name="Yang R."/>
            <person name="Briner A.E."/>
            <person name="Felis G.E."/>
            <person name="de Vos W.M."/>
            <person name="Barrangou R."/>
            <person name="Klaenhammer T.R."/>
            <person name="Caufield P.W."/>
            <person name="Cui Y."/>
            <person name="Zhang H."/>
            <person name="O'Toole P.W."/>
        </authorList>
    </citation>
    <scope>NUCLEOTIDE SEQUENCE [LARGE SCALE GENOMIC DNA]</scope>
    <source>
        <strain evidence="10 11">DSM 20410</strain>
    </source>
</reference>
<dbReference type="PRINTS" id="PR01036">
    <property type="entry name" value="TCRTETB"/>
</dbReference>
<dbReference type="PANTHER" id="PTHR43124">
    <property type="entry name" value="PURINE EFFLUX PUMP PBUE"/>
    <property type="match status" value="1"/>
</dbReference>
<dbReference type="SUPFAM" id="SSF103473">
    <property type="entry name" value="MFS general substrate transporter"/>
    <property type="match status" value="1"/>
</dbReference>
<organism evidence="10 11">
    <name type="scientific">Weissella viridescens</name>
    <name type="common">Lactobacillus viridescens</name>
    <dbReference type="NCBI Taxonomy" id="1629"/>
    <lineage>
        <taxon>Bacteria</taxon>
        <taxon>Bacillati</taxon>
        <taxon>Bacillota</taxon>
        <taxon>Bacilli</taxon>
        <taxon>Lactobacillales</taxon>
        <taxon>Lactobacillaceae</taxon>
        <taxon>Weissella</taxon>
    </lineage>
</organism>
<evidence type="ECO:0000256" key="6">
    <source>
        <dbReference type="ARBA" id="ARBA00022989"/>
    </source>
</evidence>
<dbReference type="InterPro" id="IPR004812">
    <property type="entry name" value="Efflux_drug-R_Bcr/CmlA"/>
</dbReference>
<feature type="transmembrane region" description="Helical" evidence="8">
    <location>
        <begin position="162"/>
        <end position="181"/>
    </location>
</feature>
<dbReference type="Gene3D" id="1.20.1720.10">
    <property type="entry name" value="Multidrug resistance protein D"/>
    <property type="match status" value="1"/>
</dbReference>
<evidence type="ECO:0000256" key="8">
    <source>
        <dbReference type="RuleBase" id="RU365088"/>
    </source>
</evidence>
<evidence type="ECO:0000256" key="7">
    <source>
        <dbReference type="ARBA" id="ARBA00023136"/>
    </source>
</evidence>